<evidence type="ECO:0000259" key="9">
    <source>
        <dbReference type="Pfam" id="PF01425"/>
    </source>
</evidence>
<dbReference type="GO" id="GO:0050567">
    <property type="term" value="F:glutaminyl-tRNA synthase (glutamine-hydrolyzing) activity"/>
    <property type="evidence" value="ECO:0007669"/>
    <property type="project" value="UniProtKB-UniRule"/>
</dbReference>
<dbReference type="PROSITE" id="PS00571">
    <property type="entry name" value="AMIDASES"/>
    <property type="match status" value="1"/>
</dbReference>
<comment type="function">
    <text evidence="6 8">Allows the formation of correctly charged Gln-tRNA(Gln) through the transamidation of misacylated Glu-tRNA(Gln) in organisms which lack glutaminyl-tRNA synthetase. The reaction takes place in the presence of glutamine and ATP through an activated gamma-phospho-Glu-tRNA(Gln).</text>
</comment>
<sequence length="483" mass="51920">MAVHTVKQVMESIRKRESKPSEWVERALERIERLDGRIGAFLALDEQALAKARALDERAPDHPLFGVPYALKDNICTEGLRTTAASRILANYVPPYSATVARKLAETGAVLVGKTNLDEFAMGSSTENSAFQKTRNPFDLERVPGGSSGGSAAAVAAGMVPFALGSDTGGSIRQPAAFCGVVGLKPTYGRVSRYGLIAFASSLDQIGPFTRTVEDAAWVLNAICGHDPLDSTSAPLPAEDFTQGLDAGVQGLRIGVVTDIDTTGLDPEVKRAVDAAVAALARAGAEVVEVSLPHCQYAVATYYLIAPAEASSNLARYDGVRYGLRVETDSLVETYERTRSEGFGTEVKRRIIIGTYALSSGYYDAYYKRAQQMRTLIRQDFEAAFARCDVIVTPTAPTTAFRLGEKIDNPLQMYLNDLYTIPANLAGLPGISVPCGLSSQGLPIGLQILAKAFDERTLLRVARAYEQVRGFELPVPDVEGAAR</sequence>
<evidence type="ECO:0000256" key="7">
    <source>
        <dbReference type="ARBA" id="ARBA00047407"/>
    </source>
</evidence>
<dbReference type="PANTHER" id="PTHR11895:SF151">
    <property type="entry name" value="GLUTAMYL-TRNA(GLN) AMIDOTRANSFERASE SUBUNIT A"/>
    <property type="match status" value="1"/>
</dbReference>
<name>A0A917K4K3_9BACL</name>
<dbReference type="EC" id="6.3.5.7" evidence="8"/>
<dbReference type="Proteomes" id="UP000637695">
    <property type="component" value="Unassembled WGS sequence"/>
</dbReference>
<evidence type="ECO:0000256" key="4">
    <source>
        <dbReference type="ARBA" id="ARBA00022840"/>
    </source>
</evidence>
<reference evidence="10" key="2">
    <citation type="submission" date="2020-09" db="EMBL/GenBank/DDBJ databases">
        <authorList>
            <person name="Sun Q."/>
            <person name="Ohkuma M."/>
        </authorList>
    </citation>
    <scope>NUCLEOTIDE SEQUENCE</scope>
    <source>
        <strain evidence="10">JCM 18487</strain>
    </source>
</reference>
<dbReference type="InterPro" id="IPR004412">
    <property type="entry name" value="GatA"/>
</dbReference>
<evidence type="ECO:0000256" key="3">
    <source>
        <dbReference type="ARBA" id="ARBA00022741"/>
    </source>
</evidence>
<keyword evidence="11" id="KW-1185">Reference proteome</keyword>
<dbReference type="InterPro" id="IPR036928">
    <property type="entry name" value="AS_sf"/>
</dbReference>
<feature type="active site" description="Acyl-ester intermediate" evidence="8">
    <location>
        <position position="171"/>
    </location>
</feature>
<evidence type="ECO:0000256" key="1">
    <source>
        <dbReference type="ARBA" id="ARBA00008069"/>
    </source>
</evidence>
<dbReference type="NCBIfam" id="TIGR00132">
    <property type="entry name" value="gatA"/>
    <property type="match status" value="1"/>
</dbReference>
<dbReference type="Gene3D" id="3.90.1300.10">
    <property type="entry name" value="Amidase signature (AS) domain"/>
    <property type="match status" value="1"/>
</dbReference>
<accession>A0A917K4K3</accession>
<keyword evidence="4 8" id="KW-0067">ATP-binding</keyword>
<feature type="active site" description="Charge relay system" evidence="8">
    <location>
        <position position="72"/>
    </location>
</feature>
<evidence type="ECO:0000256" key="5">
    <source>
        <dbReference type="ARBA" id="ARBA00022917"/>
    </source>
</evidence>
<evidence type="ECO:0000313" key="10">
    <source>
        <dbReference type="EMBL" id="GGI99835.1"/>
    </source>
</evidence>
<dbReference type="GO" id="GO:0006412">
    <property type="term" value="P:translation"/>
    <property type="evidence" value="ECO:0007669"/>
    <property type="project" value="UniProtKB-UniRule"/>
</dbReference>
<dbReference type="GO" id="GO:0030956">
    <property type="term" value="C:glutamyl-tRNA(Gln) amidotransferase complex"/>
    <property type="evidence" value="ECO:0007669"/>
    <property type="project" value="InterPro"/>
</dbReference>
<keyword evidence="5 8" id="KW-0648">Protein biosynthesis</keyword>
<feature type="active site" description="Charge relay system" evidence="8">
    <location>
        <position position="147"/>
    </location>
</feature>
<comment type="similarity">
    <text evidence="1 8">Belongs to the amidase family. GatA subfamily.</text>
</comment>
<evidence type="ECO:0000256" key="8">
    <source>
        <dbReference type="HAMAP-Rule" id="MF_00120"/>
    </source>
</evidence>
<dbReference type="RefSeq" id="WP_188881115.1">
    <property type="nucleotide sequence ID" value="NZ_BMOY01000006.1"/>
</dbReference>
<comment type="catalytic activity">
    <reaction evidence="7 8">
        <text>L-glutamyl-tRNA(Gln) + L-glutamine + ATP + H2O = L-glutaminyl-tRNA(Gln) + L-glutamate + ADP + phosphate + H(+)</text>
        <dbReference type="Rhea" id="RHEA:17521"/>
        <dbReference type="Rhea" id="RHEA-COMP:9681"/>
        <dbReference type="Rhea" id="RHEA-COMP:9684"/>
        <dbReference type="ChEBI" id="CHEBI:15377"/>
        <dbReference type="ChEBI" id="CHEBI:15378"/>
        <dbReference type="ChEBI" id="CHEBI:29985"/>
        <dbReference type="ChEBI" id="CHEBI:30616"/>
        <dbReference type="ChEBI" id="CHEBI:43474"/>
        <dbReference type="ChEBI" id="CHEBI:58359"/>
        <dbReference type="ChEBI" id="CHEBI:78520"/>
        <dbReference type="ChEBI" id="CHEBI:78521"/>
        <dbReference type="ChEBI" id="CHEBI:456216"/>
        <dbReference type="EC" id="6.3.5.7"/>
    </reaction>
</comment>
<organism evidence="10 11">
    <name type="scientific">Alicyclobacillus cellulosilyticus</name>
    <dbReference type="NCBI Taxonomy" id="1003997"/>
    <lineage>
        <taxon>Bacteria</taxon>
        <taxon>Bacillati</taxon>
        <taxon>Bacillota</taxon>
        <taxon>Bacilli</taxon>
        <taxon>Bacillales</taxon>
        <taxon>Alicyclobacillaceae</taxon>
        <taxon>Alicyclobacillus</taxon>
    </lineage>
</organism>
<comment type="caution">
    <text evidence="10">The sequence shown here is derived from an EMBL/GenBank/DDBJ whole genome shotgun (WGS) entry which is preliminary data.</text>
</comment>
<gene>
    <name evidence="8 10" type="primary">gatA</name>
    <name evidence="10" type="ORF">GCM10010885_06390</name>
</gene>
<dbReference type="GO" id="GO:0005524">
    <property type="term" value="F:ATP binding"/>
    <property type="evidence" value="ECO:0007669"/>
    <property type="project" value="UniProtKB-KW"/>
</dbReference>
<evidence type="ECO:0000313" key="11">
    <source>
        <dbReference type="Proteomes" id="UP000637695"/>
    </source>
</evidence>
<dbReference type="Pfam" id="PF01425">
    <property type="entry name" value="Amidase"/>
    <property type="match status" value="1"/>
</dbReference>
<dbReference type="EMBL" id="BMOY01000006">
    <property type="protein sequence ID" value="GGI99835.1"/>
    <property type="molecule type" value="Genomic_DNA"/>
</dbReference>
<dbReference type="InterPro" id="IPR023631">
    <property type="entry name" value="Amidase_dom"/>
</dbReference>
<proteinExistence type="inferred from homology"/>
<keyword evidence="2 8" id="KW-0436">Ligase</keyword>
<comment type="subunit">
    <text evidence="8">Heterotrimer of A, B and C subunits.</text>
</comment>
<dbReference type="PANTHER" id="PTHR11895">
    <property type="entry name" value="TRANSAMIDASE"/>
    <property type="match status" value="1"/>
</dbReference>
<evidence type="ECO:0000256" key="6">
    <source>
        <dbReference type="ARBA" id="ARBA00025295"/>
    </source>
</evidence>
<dbReference type="HAMAP" id="MF_00120">
    <property type="entry name" value="GatA"/>
    <property type="match status" value="1"/>
</dbReference>
<dbReference type="AlphaFoldDB" id="A0A917K4K3"/>
<protein>
    <recommendedName>
        <fullName evidence="8">Glutamyl-tRNA(Gln) amidotransferase subunit A</fullName>
        <shortName evidence="8">Glu-ADT subunit A</shortName>
        <ecNumber evidence="8">6.3.5.7</ecNumber>
    </recommendedName>
</protein>
<dbReference type="InterPro" id="IPR000120">
    <property type="entry name" value="Amidase"/>
</dbReference>
<dbReference type="InterPro" id="IPR020556">
    <property type="entry name" value="Amidase_CS"/>
</dbReference>
<reference evidence="10" key="1">
    <citation type="journal article" date="2014" name="Int. J. Syst. Evol. Microbiol.">
        <title>Complete genome sequence of Corynebacterium casei LMG S-19264T (=DSM 44701T), isolated from a smear-ripened cheese.</title>
        <authorList>
            <consortium name="US DOE Joint Genome Institute (JGI-PGF)"/>
            <person name="Walter F."/>
            <person name="Albersmeier A."/>
            <person name="Kalinowski J."/>
            <person name="Ruckert C."/>
        </authorList>
    </citation>
    <scope>NUCLEOTIDE SEQUENCE</scope>
    <source>
        <strain evidence="10">JCM 18487</strain>
    </source>
</reference>
<feature type="domain" description="Amidase" evidence="9">
    <location>
        <begin position="22"/>
        <end position="459"/>
    </location>
</feature>
<dbReference type="SUPFAM" id="SSF75304">
    <property type="entry name" value="Amidase signature (AS) enzymes"/>
    <property type="match status" value="1"/>
</dbReference>
<evidence type="ECO:0000256" key="2">
    <source>
        <dbReference type="ARBA" id="ARBA00022598"/>
    </source>
</evidence>
<keyword evidence="3 8" id="KW-0547">Nucleotide-binding</keyword>